<dbReference type="EMBL" id="CAJVPD010000271">
    <property type="protein sequence ID" value="CAG8415870.1"/>
    <property type="molecule type" value="Genomic_DNA"/>
</dbReference>
<dbReference type="InterPro" id="IPR002018">
    <property type="entry name" value="CarbesteraseB"/>
</dbReference>
<dbReference type="InterPro" id="IPR029058">
    <property type="entry name" value="AB_hydrolase_fold"/>
</dbReference>
<dbReference type="PANTHER" id="PTHR43918:SF4">
    <property type="entry name" value="CARBOXYLIC ESTER HYDROLASE"/>
    <property type="match status" value="1"/>
</dbReference>
<dbReference type="SUPFAM" id="SSF53474">
    <property type="entry name" value="alpha/beta-Hydrolases"/>
    <property type="match status" value="1"/>
</dbReference>
<comment type="caution">
    <text evidence="6">The sequence shown here is derived from an EMBL/GenBank/DDBJ whole genome shotgun (WGS) entry which is preliminary data.</text>
</comment>
<dbReference type="EC" id="3.1.1.-" evidence="3"/>
<dbReference type="GO" id="GO:0052689">
    <property type="term" value="F:carboxylic ester hydrolase activity"/>
    <property type="evidence" value="ECO:0007669"/>
    <property type="project" value="TreeGrafter"/>
</dbReference>
<dbReference type="Pfam" id="PF00135">
    <property type="entry name" value="COesterase"/>
    <property type="match status" value="1"/>
</dbReference>
<keyword evidence="4" id="KW-0812">Transmembrane</keyword>
<sequence>MGSKGLRPLRSTATYTALEAYNITPMISLLAATLFSVLAFASPSKRPTPVDLGYARYQGVSLSNGVDQYLGMRYAKPPLGNLRFRGPESPERAEGILDASSFGPLCVGVGQSTNDALAEDCLYVNVWSPTNATANSKLPVWLFIQGGGYANDANGNYNGSEVVEQSGGDIVFVNFNYRVGVLGFLASDRVRENGDLNVGLLDQRKALHWVQQYIHQFGGNPDHVVIHGDSAGAGSVAYHLTAHGGRDLGLFVGAMAESTFWPTARTVEQMEFQYERFVEEIGCKKSDDSLACLRAMDIEAIQRFNVDKPFPGGSTTPVPLWYFLPVVDGDFVQDRLYNLFEQGKFTHIPLVISDDTNEGTSFAYNASTASEMTQFMKNNYPGLSPQQLEDIKNTYLHVEPLPKHAAWFAPAAAAYGESTFTCPGNHMAASMAKVFSSSQVWNYRFNVRDPTHIANGMGVPHVFDLPAIFGVGETNQPTLSYANINADIIPITMEYYVSFVKALDPNVYRNQNAPDWRPWGSGTGERIKLQTNMTQMESVPQLQIERCLMWKELAADMQH</sequence>
<dbReference type="AlphaFoldDB" id="A0A9W4JRR5"/>
<evidence type="ECO:0000256" key="1">
    <source>
        <dbReference type="ARBA" id="ARBA00005964"/>
    </source>
</evidence>
<comment type="similarity">
    <text evidence="1 3">Belongs to the type-B carboxylesterase/lipase family.</text>
</comment>
<evidence type="ECO:0000313" key="6">
    <source>
        <dbReference type="EMBL" id="CAG8415870.1"/>
    </source>
</evidence>
<dbReference type="PROSITE" id="PS00122">
    <property type="entry name" value="CARBOXYLESTERASE_B_1"/>
    <property type="match status" value="1"/>
</dbReference>
<dbReference type="PANTHER" id="PTHR43918">
    <property type="entry name" value="ACETYLCHOLINESTERASE"/>
    <property type="match status" value="1"/>
</dbReference>
<keyword evidence="4" id="KW-1133">Transmembrane helix</keyword>
<gene>
    <name evidence="6" type="ORF">PSALAMII_LOCUS9202</name>
</gene>
<evidence type="ECO:0000313" key="7">
    <source>
        <dbReference type="Proteomes" id="UP001152592"/>
    </source>
</evidence>
<dbReference type="GO" id="GO:0017000">
    <property type="term" value="P:antibiotic biosynthetic process"/>
    <property type="evidence" value="ECO:0007669"/>
    <property type="project" value="UniProtKB-ARBA"/>
</dbReference>
<dbReference type="InterPro" id="IPR019819">
    <property type="entry name" value="Carboxylesterase_B_CS"/>
</dbReference>
<keyword evidence="2 3" id="KW-0378">Hydrolase</keyword>
<accession>A0A9W4JRR5</accession>
<feature type="domain" description="Carboxylesterase type B" evidence="5">
    <location>
        <begin position="60"/>
        <end position="539"/>
    </location>
</feature>
<proteinExistence type="inferred from homology"/>
<protein>
    <recommendedName>
        <fullName evidence="3">Carboxylic ester hydrolase</fullName>
        <ecNumber evidence="3">3.1.1.-</ecNumber>
    </recommendedName>
</protein>
<dbReference type="Proteomes" id="UP001152592">
    <property type="component" value="Unassembled WGS sequence"/>
</dbReference>
<feature type="transmembrane region" description="Helical" evidence="4">
    <location>
        <begin position="20"/>
        <end position="41"/>
    </location>
</feature>
<dbReference type="GO" id="GO:0072330">
    <property type="term" value="P:monocarboxylic acid biosynthetic process"/>
    <property type="evidence" value="ECO:0007669"/>
    <property type="project" value="UniProtKB-ARBA"/>
</dbReference>
<evidence type="ECO:0000259" key="5">
    <source>
        <dbReference type="Pfam" id="PF00135"/>
    </source>
</evidence>
<organism evidence="6 7">
    <name type="scientific">Penicillium salamii</name>
    <dbReference type="NCBI Taxonomy" id="1612424"/>
    <lineage>
        <taxon>Eukaryota</taxon>
        <taxon>Fungi</taxon>
        <taxon>Dikarya</taxon>
        <taxon>Ascomycota</taxon>
        <taxon>Pezizomycotina</taxon>
        <taxon>Eurotiomycetes</taxon>
        <taxon>Eurotiomycetidae</taxon>
        <taxon>Eurotiales</taxon>
        <taxon>Aspergillaceae</taxon>
        <taxon>Penicillium</taxon>
    </lineage>
</organism>
<reference evidence="6" key="1">
    <citation type="submission" date="2021-07" db="EMBL/GenBank/DDBJ databases">
        <authorList>
            <person name="Branca A.L. A."/>
        </authorList>
    </citation>
    <scope>NUCLEOTIDE SEQUENCE</scope>
</reference>
<dbReference type="InterPro" id="IPR050654">
    <property type="entry name" value="AChE-related_enzymes"/>
</dbReference>
<dbReference type="Gene3D" id="3.40.50.1820">
    <property type="entry name" value="alpha/beta hydrolase"/>
    <property type="match status" value="1"/>
</dbReference>
<name>A0A9W4JRR5_9EURO</name>
<dbReference type="InterPro" id="IPR019826">
    <property type="entry name" value="Carboxylesterase_B_AS"/>
</dbReference>
<evidence type="ECO:0000256" key="2">
    <source>
        <dbReference type="ARBA" id="ARBA00022801"/>
    </source>
</evidence>
<keyword evidence="4" id="KW-0472">Membrane</keyword>
<evidence type="ECO:0000256" key="3">
    <source>
        <dbReference type="RuleBase" id="RU361235"/>
    </source>
</evidence>
<evidence type="ECO:0000256" key="4">
    <source>
        <dbReference type="SAM" id="Phobius"/>
    </source>
</evidence>
<dbReference type="OrthoDB" id="308690at2759"/>
<dbReference type="PROSITE" id="PS00941">
    <property type="entry name" value="CARBOXYLESTERASE_B_2"/>
    <property type="match status" value="1"/>
</dbReference>